<accession>A0A2K4ZLE9</accession>
<feature type="transmembrane region" description="Helical" evidence="2">
    <location>
        <begin position="145"/>
        <end position="163"/>
    </location>
</feature>
<comment type="similarity">
    <text evidence="1">Belongs to the peptidase A24 family.</text>
</comment>
<organism evidence="4 5">
    <name type="scientific">Acetatifactor muris</name>
    <dbReference type="NCBI Taxonomy" id="879566"/>
    <lineage>
        <taxon>Bacteria</taxon>
        <taxon>Bacillati</taxon>
        <taxon>Bacillota</taxon>
        <taxon>Clostridia</taxon>
        <taxon>Lachnospirales</taxon>
        <taxon>Lachnospiraceae</taxon>
        <taxon>Acetatifactor</taxon>
    </lineage>
</organism>
<evidence type="ECO:0000313" key="5">
    <source>
        <dbReference type="Proteomes" id="UP000236311"/>
    </source>
</evidence>
<keyword evidence="2" id="KW-1133">Transmembrane helix</keyword>
<dbReference type="RefSeq" id="WP_172455220.1">
    <property type="nucleotide sequence ID" value="NZ_CANRXC010000045.1"/>
</dbReference>
<feature type="transmembrane region" description="Helical" evidence="2">
    <location>
        <begin position="89"/>
        <end position="109"/>
    </location>
</feature>
<dbReference type="Pfam" id="PF01478">
    <property type="entry name" value="Peptidase_A24"/>
    <property type="match status" value="1"/>
</dbReference>
<dbReference type="AlphaFoldDB" id="A0A2K4ZLE9"/>
<feature type="domain" description="Prepilin type IV endopeptidase peptidase" evidence="3">
    <location>
        <begin position="4"/>
        <end position="105"/>
    </location>
</feature>
<dbReference type="GO" id="GO:0005886">
    <property type="term" value="C:plasma membrane"/>
    <property type="evidence" value="ECO:0007669"/>
    <property type="project" value="TreeGrafter"/>
</dbReference>
<dbReference type="InterPro" id="IPR000045">
    <property type="entry name" value="Prepilin_IV_endopep_pep"/>
</dbReference>
<dbReference type="EMBL" id="OFSM01000024">
    <property type="protein sequence ID" value="SOY31308.1"/>
    <property type="molecule type" value="Genomic_DNA"/>
</dbReference>
<dbReference type="InterPro" id="IPR050882">
    <property type="entry name" value="Prepilin_peptidase/N-MTase"/>
</dbReference>
<dbReference type="PANTHER" id="PTHR30487:SF0">
    <property type="entry name" value="PREPILIN LEADER PEPTIDASE_N-METHYLTRANSFERASE-RELATED"/>
    <property type="match status" value="1"/>
</dbReference>
<gene>
    <name evidence="4" type="ORF">AMURIS_04045</name>
</gene>
<sequence length="166" mass="18542">MTSLCVFLLIACVCDYREHRIPNSLTALMAVQGLIGRMWDEGAVGIILWLGGAVMAVALLYLLFKIGCLGAGDVKLFGVTAGYLPFKKILLFLFFSLLIAAIISLVKMWKENSFGRRIRYLSGYFRELLKNGQWRLYSQKENDRTSGICLAGPVFISILLYLGGVY</sequence>
<keyword evidence="5" id="KW-1185">Reference proteome</keyword>
<evidence type="ECO:0000259" key="3">
    <source>
        <dbReference type="Pfam" id="PF01478"/>
    </source>
</evidence>
<evidence type="ECO:0000256" key="2">
    <source>
        <dbReference type="SAM" id="Phobius"/>
    </source>
</evidence>
<dbReference type="Proteomes" id="UP000236311">
    <property type="component" value="Unassembled WGS sequence"/>
</dbReference>
<evidence type="ECO:0000256" key="1">
    <source>
        <dbReference type="ARBA" id="ARBA00005801"/>
    </source>
</evidence>
<dbReference type="GO" id="GO:0004190">
    <property type="term" value="F:aspartic-type endopeptidase activity"/>
    <property type="evidence" value="ECO:0007669"/>
    <property type="project" value="InterPro"/>
</dbReference>
<dbReference type="GO" id="GO:0006465">
    <property type="term" value="P:signal peptide processing"/>
    <property type="evidence" value="ECO:0007669"/>
    <property type="project" value="TreeGrafter"/>
</dbReference>
<dbReference type="Gene3D" id="1.20.120.1220">
    <property type="match status" value="1"/>
</dbReference>
<reference evidence="4 5" key="1">
    <citation type="submission" date="2018-01" db="EMBL/GenBank/DDBJ databases">
        <authorList>
            <person name="Gaut B.S."/>
            <person name="Morton B.R."/>
            <person name="Clegg M.T."/>
            <person name="Duvall M.R."/>
        </authorList>
    </citation>
    <scope>NUCLEOTIDE SEQUENCE [LARGE SCALE GENOMIC DNA]</scope>
    <source>
        <strain evidence="4">GP69</strain>
    </source>
</reference>
<dbReference type="PANTHER" id="PTHR30487">
    <property type="entry name" value="TYPE 4 PREPILIN-LIKE PROTEINS LEADER PEPTIDE-PROCESSING ENZYME"/>
    <property type="match status" value="1"/>
</dbReference>
<name>A0A2K4ZLE9_9FIRM</name>
<feature type="transmembrane region" description="Helical" evidence="2">
    <location>
        <begin position="44"/>
        <end position="68"/>
    </location>
</feature>
<keyword evidence="2" id="KW-0812">Transmembrane</keyword>
<evidence type="ECO:0000313" key="4">
    <source>
        <dbReference type="EMBL" id="SOY31308.1"/>
    </source>
</evidence>
<proteinExistence type="inferred from homology"/>
<protein>
    <submittedName>
        <fullName evidence="4">Type IV leader peptidase family protein</fullName>
    </submittedName>
</protein>
<keyword evidence="2" id="KW-0472">Membrane</keyword>